<sequence length="150" mass="15510">MGMLTTHIKPDGSHSASSTHTILPSSPNSPDSDMNAALLRPSSTIGGSTVAPNESDFVANNNMFGKFKGFTLQPLPQSTTAGGVVPGGHKKSPKVAFVQPVSKCSEETISNAVPARAAPPVPVPLKTLARDSSNDRSSSLDNVANYNKPA</sequence>
<accession>A0A182SDL1</accession>
<reference evidence="3" key="1">
    <citation type="submission" date="2013-09" db="EMBL/GenBank/DDBJ databases">
        <title>The Genome Sequence of Anopheles maculatus species B.</title>
        <authorList>
            <consortium name="The Broad Institute Genomics Platform"/>
            <person name="Neafsey D.E."/>
            <person name="Besansky N."/>
            <person name="Howell P."/>
            <person name="Walton C."/>
            <person name="Young S.K."/>
            <person name="Zeng Q."/>
            <person name="Gargeya S."/>
            <person name="Fitzgerald M."/>
            <person name="Haas B."/>
            <person name="Abouelleil A."/>
            <person name="Allen A.W."/>
            <person name="Alvarado L."/>
            <person name="Arachchi H.M."/>
            <person name="Berlin A.M."/>
            <person name="Chapman S.B."/>
            <person name="Gainer-Dewar J."/>
            <person name="Goldberg J."/>
            <person name="Griggs A."/>
            <person name="Gujja S."/>
            <person name="Hansen M."/>
            <person name="Howarth C."/>
            <person name="Imamovic A."/>
            <person name="Ireland A."/>
            <person name="Larimer J."/>
            <person name="McCowan C."/>
            <person name="Murphy C."/>
            <person name="Pearson M."/>
            <person name="Poon T.W."/>
            <person name="Priest M."/>
            <person name="Roberts A."/>
            <person name="Saif S."/>
            <person name="Shea T."/>
            <person name="Sisk P."/>
            <person name="Sykes S."/>
            <person name="Wortman J."/>
            <person name="Nusbaum C."/>
            <person name="Birren B."/>
        </authorList>
    </citation>
    <scope>NUCLEOTIDE SEQUENCE [LARGE SCALE GENOMIC DNA]</scope>
    <source>
        <strain evidence="3">maculatus3</strain>
    </source>
</reference>
<feature type="region of interest" description="Disordered" evidence="1">
    <location>
        <begin position="115"/>
        <end position="150"/>
    </location>
</feature>
<dbReference type="Proteomes" id="UP000075901">
    <property type="component" value="Unassembled WGS sequence"/>
</dbReference>
<dbReference type="AlphaFoldDB" id="A0A182SDL1"/>
<keyword evidence="3" id="KW-1185">Reference proteome</keyword>
<feature type="region of interest" description="Disordered" evidence="1">
    <location>
        <begin position="1"/>
        <end position="51"/>
    </location>
</feature>
<reference evidence="2" key="2">
    <citation type="submission" date="2020-05" db="UniProtKB">
        <authorList>
            <consortium name="EnsemblMetazoa"/>
        </authorList>
    </citation>
    <scope>IDENTIFICATION</scope>
    <source>
        <strain evidence="2">maculatus3</strain>
    </source>
</reference>
<feature type="compositionally biased region" description="Polar residues" evidence="1">
    <location>
        <begin position="41"/>
        <end position="51"/>
    </location>
</feature>
<name>A0A182SDL1_9DIPT</name>
<evidence type="ECO:0000256" key="1">
    <source>
        <dbReference type="SAM" id="MobiDB-lite"/>
    </source>
</evidence>
<protein>
    <submittedName>
        <fullName evidence="2">Uncharacterized protein</fullName>
    </submittedName>
</protein>
<evidence type="ECO:0000313" key="2">
    <source>
        <dbReference type="EnsemblMetazoa" id="AMAM004639-PA"/>
    </source>
</evidence>
<organism evidence="2 3">
    <name type="scientific">Anopheles maculatus</name>
    <dbReference type="NCBI Taxonomy" id="74869"/>
    <lineage>
        <taxon>Eukaryota</taxon>
        <taxon>Metazoa</taxon>
        <taxon>Ecdysozoa</taxon>
        <taxon>Arthropoda</taxon>
        <taxon>Hexapoda</taxon>
        <taxon>Insecta</taxon>
        <taxon>Pterygota</taxon>
        <taxon>Neoptera</taxon>
        <taxon>Endopterygota</taxon>
        <taxon>Diptera</taxon>
        <taxon>Nematocera</taxon>
        <taxon>Culicoidea</taxon>
        <taxon>Culicidae</taxon>
        <taxon>Anophelinae</taxon>
        <taxon>Anopheles</taxon>
        <taxon>Anopheles maculatus group</taxon>
    </lineage>
</organism>
<dbReference type="EnsemblMetazoa" id="AMAM004639-RA">
    <property type="protein sequence ID" value="AMAM004639-PA"/>
    <property type="gene ID" value="AMAM004639"/>
</dbReference>
<dbReference type="VEuPathDB" id="VectorBase:AMAM004639"/>
<proteinExistence type="predicted"/>
<feature type="compositionally biased region" description="Low complexity" evidence="1">
    <location>
        <begin position="24"/>
        <end position="33"/>
    </location>
</feature>
<evidence type="ECO:0000313" key="3">
    <source>
        <dbReference type="Proteomes" id="UP000075901"/>
    </source>
</evidence>
<feature type="compositionally biased region" description="Polar residues" evidence="1">
    <location>
        <begin position="14"/>
        <end position="23"/>
    </location>
</feature>